<dbReference type="NCBIfam" id="NF040570">
    <property type="entry name" value="guided_TnpB"/>
    <property type="match status" value="1"/>
</dbReference>
<protein>
    <submittedName>
        <fullName evidence="7">Transposase</fullName>
    </submittedName>
</protein>
<gene>
    <name evidence="7" type="ORF">J2736_005914</name>
</gene>
<keyword evidence="2" id="KW-0815">Transposition</keyword>
<keyword evidence="8" id="KW-1185">Reference proteome</keyword>
<comment type="similarity">
    <text evidence="1">In the C-terminal section; belongs to the transposase 35 family.</text>
</comment>
<evidence type="ECO:0000313" key="8">
    <source>
        <dbReference type="Proteomes" id="UP001267290"/>
    </source>
</evidence>
<sequence length="471" mass="53900">MSAQKSVYRTYQVWIKPGHRLYPYLEKVCQDAKNLYNTTNFYIRQVFTASGQSQPLQPLQQQVIDTLQTHIDAMNERLSEKNRSRPFQLPSQESPFVNYRFLDALFKVMEQVDYRKLPTQSSQGVMQVVFQNWKSYFASINDYHNHPEKYSGKPCIPGYARSQAKEVVFTNQDCVIKERKYLKLPKTRLQLNIGKLGHTDGQLMQVRVVPKYGQYMVEMVFACRIEEKESENKHVLAIDLGINNLATIVTTTGSKPVLVKGKVVKAINQYYNKMKARYTGILRQGKEPQEGVNTSYRLKRLQLKRHRKLKDLFHKASYHIIKLAVEQDISTIVIGHNDGWKQSSNIGRRNNQSFCHVPHQMFLSMLQYKAAAQGIAVIFTEEAYTSKASFLDHDALLRYDEESALMFAGKRIHRGLYKSAKGLIHADVNGAANIMRKVFPNVSAKEANGIEGLDGTITINVSTPLVLSILK</sequence>
<dbReference type="InterPro" id="IPR001959">
    <property type="entry name" value="Transposase"/>
</dbReference>
<evidence type="ECO:0000256" key="4">
    <source>
        <dbReference type="ARBA" id="ARBA00023172"/>
    </source>
</evidence>
<dbReference type="RefSeq" id="WP_310502099.1">
    <property type="nucleotide sequence ID" value="NZ_JAVDSB010000018.1"/>
</dbReference>
<dbReference type="InterPro" id="IPR010095">
    <property type="entry name" value="Cas12f1-like_TNB"/>
</dbReference>
<comment type="caution">
    <text evidence="7">The sequence shown here is derived from an EMBL/GenBank/DDBJ whole genome shotgun (WGS) entry which is preliminary data.</text>
</comment>
<feature type="domain" description="Cas12f1-like TNB" evidence="6">
    <location>
        <begin position="359"/>
        <end position="434"/>
    </location>
</feature>
<keyword evidence="4" id="KW-0233">DNA recombination</keyword>
<accession>A0ABU1P544</accession>
<dbReference type="Pfam" id="PF07282">
    <property type="entry name" value="Cas12f1-like_TNB"/>
    <property type="match status" value="1"/>
</dbReference>
<organism evidence="7 8">
    <name type="scientific">Paenibacillus qinlingensis</name>
    <dbReference type="NCBI Taxonomy" id="1837343"/>
    <lineage>
        <taxon>Bacteria</taxon>
        <taxon>Bacillati</taxon>
        <taxon>Bacillota</taxon>
        <taxon>Bacilli</taxon>
        <taxon>Bacillales</taxon>
        <taxon>Paenibacillaceae</taxon>
        <taxon>Paenibacillus</taxon>
    </lineage>
</organism>
<evidence type="ECO:0000259" key="5">
    <source>
        <dbReference type="Pfam" id="PF01385"/>
    </source>
</evidence>
<name>A0ABU1P544_9BACL</name>
<keyword evidence="3" id="KW-0238">DNA-binding</keyword>
<proteinExistence type="inferred from homology"/>
<dbReference type="Pfam" id="PF01385">
    <property type="entry name" value="OrfB_IS605"/>
    <property type="match status" value="1"/>
</dbReference>
<feature type="domain" description="Probable transposase IS891/IS1136/IS1341" evidence="5">
    <location>
        <begin position="227"/>
        <end position="337"/>
    </location>
</feature>
<evidence type="ECO:0000256" key="1">
    <source>
        <dbReference type="ARBA" id="ARBA00008761"/>
    </source>
</evidence>
<dbReference type="EMBL" id="JAVDSB010000018">
    <property type="protein sequence ID" value="MDR6554684.1"/>
    <property type="molecule type" value="Genomic_DNA"/>
</dbReference>
<reference evidence="7 8" key="1">
    <citation type="submission" date="2023-07" db="EMBL/GenBank/DDBJ databases">
        <title>Sorghum-associated microbial communities from plants grown in Nebraska, USA.</title>
        <authorList>
            <person name="Schachtman D."/>
        </authorList>
    </citation>
    <scope>NUCLEOTIDE SEQUENCE [LARGE SCALE GENOMIC DNA]</scope>
    <source>
        <strain evidence="7 8">CC258</strain>
    </source>
</reference>
<evidence type="ECO:0000256" key="2">
    <source>
        <dbReference type="ARBA" id="ARBA00022578"/>
    </source>
</evidence>
<dbReference type="Proteomes" id="UP001267290">
    <property type="component" value="Unassembled WGS sequence"/>
</dbReference>
<evidence type="ECO:0000313" key="7">
    <source>
        <dbReference type="EMBL" id="MDR6554684.1"/>
    </source>
</evidence>
<dbReference type="NCBIfam" id="TIGR01766">
    <property type="entry name" value="IS200/IS605 family accessory protein TnpB-like domain"/>
    <property type="match status" value="1"/>
</dbReference>
<evidence type="ECO:0000256" key="3">
    <source>
        <dbReference type="ARBA" id="ARBA00023125"/>
    </source>
</evidence>
<evidence type="ECO:0000259" key="6">
    <source>
        <dbReference type="Pfam" id="PF07282"/>
    </source>
</evidence>